<protein>
    <recommendedName>
        <fullName evidence="2">2-amino-4-hydroxy-6-hydroxymethyldihydropteridine diphosphokinase</fullName>
        <ecNumber evidence="2">2.7.6.3</ecNumber>
    </recommendedName>
</protein>
<organism evidence="9 10">
    <name type="scientific">Candidatus Gottesmanbacteria bacterium RIFCSPHIGHO2_01_FULL_39_10</name>
    <dbReference type="NCBI Taxonomy" id="1798375"/>
    <lineage>
        <taxon>Bacteria</taxon>
        <taxon>Candidatus Gottesmaniibacteriota</taxon>
    </lineage>
</organism>
<dbReference type="InterPro" id="IPR000550">
    <property type="entry name" value="Hppk"/>
</dbReference>
<dbReference type="CDD" id="cd00483">
    <property type="entry name" value="HPPK"/>
    <property type="match status" value="1"/>
</dbReference>
<dbReference type="GO" id="GO:0046656">
    <property type="term" value="P:folic acid biosynthetic process"/>
    <property type="evidence" value="ECO:0007669"/>
    <property type="project" value="UniProtKB-KW"/>
</dbReference>
<comment type="pathway">
    <text evidence="1">Cofactor biosynthesis; tetrahydrofolate biosynthesis; 2-amino-4-hydroxy-6-hydroxymethyl-7,8-dihydropteridine diphosphate from 7,8-dihydroneopterin triphosphate: step 4/4.</text>
</comment>
<evidence type="ECO:0000259" key="8">
    <source>
        <dbReference type="PROSITE" id="PS00794"/>
    </source>
</evidence>
<accession>A0A1F5ZL74</accession>
<evidence type="ECO:0000256" key="7">
    <source>
        <dbReference type="ARBA" id="ARBA00022909"/>
    </source>
</evidence>
<dbReference type="EC" id="2.7.6.3" evidence="2"/>
<dbReference type="AlphaFoldDB" id="A0A1F5ZL74"/>
<proteinExistence type="predicted"/>
<keyword evidence="7" id="KW-0289">Folate biosynthesis</keyword>
<keyword evidence="4" id="KW-0547">Nucleotide-binding</keyword>
<dbReference type="STRING" id="1798375.A2773_01170"/>
<dbReference type="PANTHER" id="PTHR43071:SF1">
    <property type="entry name" value="2-AMINO-4-HYDROXY-6-HYDROXYMETHYLDIHYDROPTERIDINE PYROPHOSPHOKINASE"/>
    <property type="match status" value="1"/>
</dbReference>
<dbReference type="PROSITE" id="PS00794">
    <property type="entry name" value="HPPK"/>
    <property type="match status" value="1"/>
</dbReference>
<evidence type="ECO:0000256" key="3">
    <source>
        <dbReference type="ARBA" id="ARBA00022679"/>
    </source>
</evidence>
<feature type="domain" description="7,8-dihydro-6-hydroxymethylpterin-pyrophosphokinase" evidence="8">
    <location>
        <begin position="86"/>
        <end position="97"/>
    </location>
</feature>
<dbReference type="NCBIfam" id="TIGR01498">
    <property type="entry name" value="folK"/>
    <property type="match status" value="1"/>
</dbReference>
<dbReference type="InterPro" id="IPR035907">
    <property type="entry name" value="Hppk_sf"/>
</dbReference>
<evidence type="ECO:0000256" key="6">
    <source>
        <dbReference type="ARBA" id="ARBA00022840"/>
    </source>
</evidence>
<comment type="caution">
    <text evidence="9">The sequence shown here is derived from an EMBL/GenBank/DDBJ whole genome shotgun (WGS) entry which is preliminary data.</text>
</comment>
<dbReference type="UniPathway" id="UPA00077">
    <property type="reaction ID" value="UER00155"/>
</dbReference>
<reference evidence="9 10" key="1">
    <citation type="journal article" date="2016" name="Nat. Commun.">
        <title>Thousands of microbial genomes shed light on interconnected biogeochemical processes in an aquifer system.</title>
        <authorList>
            <person name="Anantharaman K."/>
            <person name="Brown C.T."/>
            <person name="Hug L.A."/>
            <person name="Sharon I."/>
            <person name="Castelle C.J."/>
            <person name="Probst A.J."/>
            <person name="Thomas B.C."/>
            <person name="Singh A."/>
            <person name="Wilkins M.J."/>
            <person name="Karaoz U."/>
            <person name="Brodie E.L."/>
            <person name="Williams K.H."/>
            <person name="Hubbard S.S."/>
            <person name="Banfield J.F."/>
        </authorList>
    </citation>
    <scope>NUCLEOTIDE SEQUENCE [LARGE SCALE GENOMIC DNA]</scope>
</reference>
<evidence type="ECO:0000256" key="2">
    <source>
        <dbReference type="ARBA" id="ARBA00013253"/>
    </source>
</evidence>
<dbReference type="GO" id="GO:0046654">
    <property type="term" value="P:tetrahydrofolate biosynthetic process"/>
    <property type="evidence" value="ECO:0007669"/>
    <property type="project" value="UniProtKB-UniPathway"/>
</dbReference>
<name>A0A1F5ZL74_9BACT</name>
<dbReference type="Pfam" id="PF01288">
    <property type="entry name" value="HPPK"/>
    <property type="match status" value="1"/>
</dbReference>
<sequence>MNTIYLGLGANVGDKKKHIQKAIELLSPKITHLKRAKLYESRAVGFTDQDNFVNTVVEGKTLLTPQQLFKFVKNIEKEIGRIYRFRWGPREIDIDILFYGDQIVHKPDLEIPHPRLPERDFVLVPLLALAPDFVHPKLKKTITQLLQELPFEQRAIIDSYP</sequence>
<evidence type="ECO:0000256" key="4">
    <source>
        <dbReference type="ARBA" id="ARBA00022741"/>
    </source>
</evidence>
<evidence type="ECO:0000256" key="5">
    <source>
        <dbReference type="ARBA" id="ARBA00022777"/>
    </source>
</evidence>
<keyword evidence="5 9" id="KW-0418">Kinase</keyword>
<dbReference type="SUPFAM" id="SSF55083">
    <property type="entry name" value="6-hydroxymethyl-7,8-dihydropterin pyrophosphokinase, HPPK"/>
    <property type="match status" value="1"/>
</dbReference>
<keyword evidence="6" id="KW-0067">ATP-binding</keyword>
<dbReference type="GO" id="GO:0003848">
    <property type="term" value="F:2-amino-4-hydroxy-6-hydroxymethyldihydropteridine diphosphokinase activity"/>
    <property type="evidence" value="ECO:0007669"/>
    <property type="project" value="UniProtKB-EC"/>
</dbReference>
<evidence type="ECO:0000313" key="10">
    <source>
        <dbReference type="Proteomes" id="UP000177383"/>
    </source>
</evidence>
<dbReference type="PANTHER" id="PTHR43071">
    <property type="entry name" value="2-AMINO-4-HYDROXY-6-HYDROXYMETHYLDIHYDROPTERIDINE PYROPHOSPHOKINASE"/>
    <property type="match status" value="1"/>
</dbReference>
<dbReference type="GO" id="GO:0016301">
    <property type="term" value="F:kinase activity"/>
    <property type="evidence" value="ECO:0007669"/>
    <property type="project" value="UniProtKB-KW"/>
</dbReference>
<dbReference type="Gene3D" id="3.30.70.560">
    <property type="entry name" value="7,8-Dihydro-6-hydroxymethylpterin-pyrophosphokinase HPPK"/>
    <property type="match status" value="1"/>
</dbReference>
<evidence type="ECO:0000256" key="1">
    <source>
        <dbReference type="ARBA" id="ARBA00005051"/>
    </source>
</evidence>
<dbReference type="GO" id="GO:0005524">
    <property type="term" value="F:ATP binding"/>
    <property type="evidence" value="ECO:0007669"/>
    <property type="project" value="UniProtKB-KW"/>
</dbReference>
<evidence type="ECO:0000313" key="9">
    <source>
        <dbReference type="EMBL" id="OGG13074.1"/>
    </source>
</evidence>
<dbReference type="EMBL" id="MFJE01000061">
    <property type="protein sequence ID" value="OGG13074.1"/>
    <property type="molecule type" value="Genomic_DNA"/>
</dbReference>
<keyword evidence="3" id="KW-0808">Transferase</keyword>
<gene>
    <name evidence="9" type="ORF">A2773_01170</name>
</gene>
<dbReference type="Proteomes" id="UP000177383">
    <property type="component" value="Unassembled WGS sequence"/>
</dbReference>